<dbReference type="SUPFAM" id="SSF52540">
    <property type="entry name" value="P-loop containing nucleoside triphosphate hydrolases"/>
    <property type="match status" value="1"/>
</dbReference>
<keyword evidence="1" id="KW-0732">Signal</keyword>
<dbReference type="InterPro" id="IPR051135">
    <property type="entry name" value="Gal/GlcNAc/GalNAc_ST"/>
</dbReference>
<evidence type="ECO:0000313" key="3">
    <source>
        <dbReference type="Proteomes" id="UP001164746"/>
    </source>
</evidence>
<proteinExistence type="predicted"/>
<dbReference type="PANTHER" id="PTHR10704:SF44">
    <property type="entry name" value="LD35051P-RELATED"/>
    <property type="match status" value="1"/>
</dbReference>
<dbReference type="InterPro" id="IPR027417">
    <property type="entry name" value="P-loop_NTPase"/>
</dbReference>
<dbReference type="Proteomes" id="UP001164746">
    <property type="component" value="Chromosome 3"/>
</dbReference>
<accession>A0ABY7DPC7</accession>
<evidence type="ECO:0000313" key="2">
    <source>
        <dbReference type="EMBL" id="WAQ99556.1"/>
    </source>
</evidence>
<feature type="signal peptide" evidence="1">
    <location>
        <begin position="1"/>
        <end position="31"/>
    </location>
</feature>
<dbReference type="PANTHER" id="PTHR10704">
    <property type="entry name" value="CARBOHYDRATE SULFOTRANSFERASE"/>
    <property type="match status" value="1"/>
</dbReference>
<reference evidence="2" key="1">
    <citation type="submission" date="2022-11" db="EMBL/GenBank/DDBJ databases">
        <title>Centuries of genome instability and evolution in soft-shell clam transmissible cancer (bioRxiv).</title>
        <authorList>
            <person name="Hart S.F.M."/>
            <person name="Yonemitsu M.A."/>
            <person name="Giersch R.M."/>
            <person name="Beal B.F."/>
            <person name="Arriagada G."/>
            <person name="Davis B.W."/>
            <person name="Ostrander E.A."/>
            <person name="Goff S.P."/>
            <person name="Metzger M.J."/>
        </authorList>
    </citation>
    <scope>NUCLEOTIDE SEQUENCE</scope>
    <source>
        <strain evidence="2">MELC-2E11</strain>
        <tissue evidence="2">Siphon/mantle</tissue>
    </source>
</reference>
<organism evidence="2 3">
    <name type="scientific">Mya arenaria</name>
    <name type="common">Soft-shell clam</name>
    <dbReference type="NCBI Taxonomy" id="6604"/>
    <lineage>
        <taxon>Eukaryota</taxon>
        <taxon>Metazoa</taxon>
        <taxon>Spiralia</taxon>
        <taxon>Lophotrochozoa</taxon>
        <taxon>Mollusca</taxon>
        <taxon>Bivalvia</taxon>
        <taxon>Autobranchia</taxon>
        <taxon>Heteroconchia</taxon>
        <taxon>Euheterodonta</taxon>
        <taxon>Imparidentia</taxon>
        <taxon>Neoheterodontei</taxon>
        <taxon>Myida</taxon>
        <taxon>Myoidea</taxon>
        <taxon>Myidae</taxon>
        <taxon>Mya</taxon>
    </lineage>
</organism>
<evidence type="ECO:0000256" key="1">
    <source>
        <dbReference type="SAM" id="SignalP"/>
    </source>
</evidence>
<dbReference type="EMBL" id="CP111014">
    <property type="protein sequence ID" value="WAQ99556.1"/>
    <property type="molecule type" value="Genomic_DNA"/>
</dbReference>
<protein>
    <submittedName>
        <fullName evidence="2">CHST1-like protein</fullName>
    </submittedName>
</protein>
<gene>
    <name evidence="2" type="ORF">MAR_023929</name>
</gene>
<name>A0ABY7DPC7_MYAAR</name>
<feature type="chain" id="PRO_5045268537" evidence="1">
    <location>
        <begin position="32"/>
        <end position="451"/>
    </location>
</feature>
<sequence length="451" mass="51546">MDTSMKNSSKCMLTLWAGLTVLLIRWNRICSVEPMTKTNHVPRAWNTDAPDRQMGSATREYQPDQLHCQNRPIDNVTNSPQSHAIRGSNIISNASIVLIVAYMRTGSTLLGEILREVPESFYIFEPLRTIESKFNRQNTGDKKNKSVEINTADNITRLLDKNSAVDQSIKSILTCHLESLEYDILTDRHHALFKDSMKDAVQCARGNINKGNKLKNLLLKTNGTSKAKLEEDIEHANNDIRLCLAKEKELCSNSFIIVIKTIRLRMRRVLQLIPHFPNMKVIHLLRDPRGMFQSWANTGFRADFSQIAKECHTLSTNIAISKSIIHQYPEKLKIIQYEELAEFPYATTKEIFDFVGLAFSEKIQKFLSNKTSSETHGSAYDTNRRNSTETASKWRKNISFADAQTIDAICVENNEVLGYLPVKTEQELRNMSLSLRIRQNVTQALIKSYEF</sequence>
<keyword evidence="3" id="KW-1185">Reference proteome</keyword>
<dbReference type="Pfam" id="PF13469">
    <property type="entry name" value="Sulfotransfer_3"/>
    <property type="match status" value="1"/>
</dbReference>
<dbReference type="Gene3D" id="3.40.50.300">
    <property type="entry name" value="P-loop containing nucleotide triphosphate hydrolases"/>
    <property type="match status" value="1"/>
</dbReference>